<dbReference type="Proteomes" id="UP000198583">
    <property type="component" value="Unassembled WGS sequence"/>
</dbReference>
<accession>A0A1I6EFJ1</accession>
<evidence type="ECO:0000313" key="3">
    <source>
        <dbReference type="EMBL" id="SFR16475.1"/>
    </source>
</evidence>
<evidence type="ECO:0000259" key="2">
    <source>
        <dbReference type="Pfam" id="PF26607"/>
    </source>
</evidence>
<evidence type="ECO:0000256" key="1">
    <source>
        <dbReference type="SAM" id="SignalP"/>
    </source>
</evidence>
<evidence type="ECO:0000313" key="4">
    <source>
        <dbReference type="Proteomes" id="UP000198583"/>
    </source>
</evidence>
<organism evidence="3 4">
    <name type="scientific">Lentzea waywayandensis</name>
    <dbReference type="NCBI Taxonomy" id="84724"/>
    <lineage>
        <taxon>Bacteria</taxon>
        <taxon>Bacillati</taxon>
        <taxon>Actinomycetota</taxon>
        <taxon>Actinomycetes</taxon>
        <taxon>Pseudonocardiales</taxon>
        <taxon>Pseudonocardiaceae</taxon>
        <taxon>Lentzea</taxon>
    </lineage>
</organism>
<name>A0A1I6EFJ1_9PSEU</name>
<dbReference type="CDD" id="cd22954">
    <property type="entry name" value="PLL_lectin"/>
    <property type="match status" value="1"/>
</dbReference>
<feature type="signal peptide" evidence="1">
    <location>
        <begin position="1"/>
        <end position="25"/>
    </location>
</feature>
<keyword evidence="4" id="KW-1185">Reference proteome</keyword>
<reference evidence="4" key="1">
    <citation type="submission" date="2016-10" db="EMBL/GenBank/DDBJ databases">
        <authorList>
            <person name="Varghese N."/>
            <person name="Submissions S."/>
        </authorList>
    </citation>
    <scope>NUCLEOTIDE SEQUENCE [LARGE SCALE GENOMIC DNA]</scope>
    <source>
        <strain evidence="4">DSM 44232</strain>
    </source>
</reference>
<feature type="domain" description="PLL-like beta propeller" evidence="2">
    <location>
        <begin position="202"/>
        <end position="421"/>
    </location>
</feature>
<proteinExistence type="predicted"/>
<dbReference type="RefSeq" id="WP_177320473.1">
    <property type="nucleotide sequence ID" value="NZ_FOYL01000004.1"/>
</dbReference>
<keyword evidence="1" id="KW-0732">Signal</keyword>
<dbReference type="SUPFAM" id="SSF89372">
    <property type="entry name" value="Fucose-specific lectin"/>
    <property type="match status" value="1"/>
</dbReference>
<dbReference type="STRING" id="84724.SAMN04488564_104385"/>
<sequence length="534" mass="56511">MSKKFAAHVTAALAALLVGTGTASAAPSDLSPQQVMAEFPAMPCVAGGPTAEDSAQAAALNALLTAKMRGSMTAYNTSCARAVVQATMARGLPLRAATIALATTIVETGNANLDGGDRDSIGLFQQRPSMGWGTREQCLDPVYATNKFLDYMVTNVPNWQTRPVGDVAQAVQRSGYPERYQPQANDAAIIAEALVRTNESASVVVEANGAMQVFNRDRNTGLLATNWQNGPGQNWAGWHTPLNVPMAGTPSALLDHQGQMITFSRRGDGHLVQMAQDGPDGEIKTWWDLGGDFAGDPVAIKQPNGNKVVFLRGTDGQLWHKWQNTPDGEFQPSALVHPDLGVVTGRPSVLVDENNLLTVFTVRSDGHLIMAAQPSKTAAWVQWDLGGDFAGDPAVVRTADGKFVVFVRGTDGKLWVKWQNEKGGIFPASALVNPGFGQITGAPAAVINPDGLVQVFARRADGHLASAWQSSTSGGVYQGFDDIGGNLASDPAVGMMSSGAKAVFARSADGSIITTWQPKPGDPFNRAWSYLISN</sequence>
<feature type="chain" id="PRO_5011453768" description="PLL-like beta propeller domain-containing protein" evidence="1">
    <location>
        <begin position="26"/>
        <end position="534"/>
    </location>
</feature>
<dbReference type="Gene3D" id="2.120.10.70">
    <property type="entry name" value="Fucose-specific lectin"/>
    <property type="match status" value="2"/>
</dbReference>
<dbReference type="EMBL" id="FOYL01000004">
    <property type="protein sequence ID" value="SFR16475.1"/>
    <property type="molecule type" value="Genomic_DNA"/>
</dbReference>
<dbReference type="InterPro" id="IPR058502">
    <property type="entry name" value="PLL-like_beta-prop"/>
</dbReference>
<dbReference type="AlphaFoldDB" id="A0A1I6EFJ1"/>
<gene>
    <name evidence="3" type="ORF">SAMN04488564_104385</name>
</gene>
<dbReference type="Pfam" id="PF26607">
    <property type="entry name" value="DUF8189"/>
    <property type="match status" value="1"/>
</dbReference>
<protein>
    <recommendedName>
        <fullName evidence="2">PLL-like beta propeller domain-containing protein</fullName>
    </recommendedName>
</protein>